<dbReference type="Proteomes" id="UP000028826">
    <property type="component" value="Unassembled WGS sequence"/>
</dbReference>
<evidence type="ECO:0000313" key="1">
    <source>
        <dbReference type="EMBL" id="KFI26229.1"/>
    </source>
</evidence>
<dbReference type="AlphaFoldDB" id="A0A086XW29"/>
<organism evidence="1 2">
    <name type="scientific">Haematobacter massiliensis</name>
    <dbReference type="NCBI Taxonomy" id="195105"/>
    <lineage>
        <taxon>Bacteria</taxon>
        <taxon>Pseudomonadati</taxon>
        <taxon>Pseudomonadota</taxon>
        <taxon>Alphaproteobacteria</taxon>
        <taxon>Rhodobacterales</taxon>
        <taxon>Paracoccaceae</taxon>
        <taxon>Haematobacter</taxon>
    </lineage>
</organism>
<comment type="caution">
    <text evidence="1">The sequence shown here is derived from an EMBL/GenBank/DDBJ whole genome shotgun (WGS) entry which is preliminary data.</text>
</comment>
<keyword evidence="2" id="KW-1185">Reference proteome</keyword>
<evidence type="ECO:0000313" key="2">
    <source>
        <dbReference type="Proteomes" id="UP000028826"/>
    </source>
</evidence>
<protein>
    <submittedName>
        <fullName evidence="1">Uncharacterized protein</fullName>
    </submittedName>
</protein>
<proteinExistence type="predicted"/>
<dbReference type="Pfam" id="PF04325">
    <property type="entry name" value="DUF465"/>
    <property type="match status" value="1"/>
</dbReference>
<dbReference type="InterPro" id="IPR038444">
    <property type="entry name" value="DUF465_sf"/>
</dbReference>
<dbReference type="STRING" id="195105.CN97_03630"/>
<sequence>MSNTPHTLEEEFPDRIEAIHARKAKDAVFALLLKQYDEVNDAVHLAETRITPMSEDAEEELRRKRLAIKDEIVRSLAQE</sequence>
<dbReference type="Gene3D" id="6.10.280.50">
    <property type="match status" value="1"/>
</dbReference>
<name>A0A086XW29_9RHOB</name>
<dbReference type="EMBL" id="JGYG01000018">
    <property type="protein sequence ID" value="KFI26229.1"/>
    <property type="molecule type" value="Genomic_DNA"/>
</dbReference>
<reference evidence="1 2" key="1">
    <citation type="submission" date="2014-03" db="EMBL/GenBank/DDBJ databases">
        <title>Genome of Haematobacter massiliensis CCUG 47968.</title>
        <authorList>
            <person name="Wang D."/>
            <person name="Wang G."/>
        </authorList>
    </citation>
    <scope>NUCLEOTIDE SEQUENCE [LARGE SCALE GENOMIC DNA]</scope>
    <source>
        <strain evidence="1 2">CCUG 47968</strain>
    </source>
</reference>
<dbReference type="eggNOG" id="COG2841">
    <property type="taxonomic scope" value="Bacteria"/>
</dbReference>
<gene>
    <name evidence="1" type="ORF">CN97_03630</name>
</gene>
<dbReference type="InterPro" id="IPR007420">
    <property type="entry name" value="DUF465"/>
</dbReference>
<dbReference type="RefSeq" id="WP_035714199.1">
    <property type="nucleotide sequence ID" value="NZ_CAMIFG010000011.1"/>
</dbReference>
<accession>A0A086XW29</accession>
<dbReference type="OrthoDB" id="1263265at2"/>